<dbReference type="EMBL" id="HBUF01602482">
    <property type="protein sequence ID" value="CAG6776534.1"/>
    <property type="molecule type" value="Transcribed_RNA"/>
</dbReference>
<organism evidence="1">
    <name type="scientific">Cacopsylla melanoneura</name>
    <dbReference type="NCBI Taxonomy" id="428564"/>
    <lineage>
        <taxon>Eukaryota</taxon>
        <taxon>Metazoa</taxon>
        <taxon>Ecdysozoa</taxon>
        <taxon>Arthropoda</taxon>
        <taxon>Hexapoda</taxon>
        <taxon>Insecta</taxon>
        <taxon>Pterygota</taxon>
        <taxon>Neoptera</taxon>
        <taxon>Paraneoptera</taxon>
        <taxon>Hemiptera</taxon>
        <taxon>Sternorrhyncha</taxon>
        <taxon>Psylloidea</taxon>
        <taxon>Psyllidae</taxon>
        <taxon>Psyllinae</taxon>
        <taxon>Cacopsylla</taxon>
    </lineage>
</organism>
<proteinExistence type="predicted"/>
<reference evidence="1" key="1">
    <citation type="submission" date="2021-05" db="EMBL/GenBank/DDBJ databases">
        <authorList>
            <person name="Alioto T."/>
            <person name="Alioto T."/>
            <person name="Gomez Garrido J."/>
        </authorList>
    </citation>
    <scope>NUCLEOTIDE SEQUENCE</scope>
</reference>
<name>A0A8D9B3P4_9HEMI</name>
<dbReference type="EMBL" id="HBUF01602483">
    <property type="protein sequence ID" value="CAG6776536.1"/>
    <property type="molecule type" value="Transcribed_RNA"/>
</dbReference>
<dbReference type="AlphaFoldDB" id="A0A8D9B3P4"/>
<accession>A0A8D9B3P4</accession>
<evidence type="ECO:0000313" key="1">
    <source>
        <dbReference type="EMBL" id="CAG6776536.1"/>
    </source>
</evidence>
<protein>
    <submittedName>
        <fullName evidence="1">Uncharacterized protein</fullName>
    </submittedName>
</protein>
<sequence length="103" mass="12138">METSHLMRPRGWCTALHLGGGETRGQWLKPRTQTPPCWDASKRLPPLTVGMWSLPPPPLLRRRKNCQIFQHTEENTEERALQWEQRRQVSMIIQELHGTVFRQ</sequence>